<dbReference type="Gene3D" id="3.30.565.10">
    <property type="entry name" value="Histidine kinase-like ATPase, C-terminal domain"/>
    <property type="match status" value="1"/>
</dbReference>
<keyword evidence="3" id="KW-0547">Nucleotide-binding</keyword>
<dbReference type="Proteomes" id="UP000248544">
    <property type="component" value="Unassembled WGS sequence"/>
</dbReference>
<dbReference type="InterPro" id="IPR036890">
    <property type="entry name" value="HATPase_C_sf"/>
</dbReference>
<organism evidence="3 4">
    <name type="scientific">Spongiactinospora gelatinilytica</name>
    <dbReference type="NCBI Taxonomy" id="2666298"/>
    <lineage>
        <taxon>Bacteria</taxon>
        <taxon>Bacillati</taxon>
        <taxon>Actinomycetota</taxon>
        <taxon>Actinomycetes</taxon>
        <taxon>Streptosporangiales</taxon>
        <taxon>Streptosporangiaceae</taxon>
        <taxon>Spongiactinospora</taxon>
    </lineage>
</organism>
<keyword evidence="1" id="KW-0723">Serine/threonine-protein kinase</keyword>
<reference evidence="3 4" key="1">
    <citation type="submission" date="2018-01" db="EMBL/GenBank/DDBJ databases">
        <title>Draft genome sequence of Sphaerisporangium sp. 7K107.</title>
        <authorList>
            <person name="Sahin N."/>
            <person name="Saygin H."/>
            <person name="Ay H."/>
        </authorList>
    </citation>
    <scope>NUCLEOTIDE SEQUENCE [LARGE SCALE GENOMIC DNA]</scope>
    <source>
        <strain evidence="3 4">7K107</strain>
    </source>
</reference>
<keyword evidence="1" id="KW-0808">Transferase</keyword>
<dbReference type="RefSeq" id="WP_111171178.1">
    <property type="nucleotide sequence ID" value="NZ_POUA01000388.1"/>
</dbReference>
<proteinExistence type="predicted"/>
<dbReference type="GO" id="GO:0005524">
    <property type="term" value="F:ATP binding"/>
    <property type="evidence" value="ECO:0007669"/>
    <property type="project" value="UniProtKB-KW"/>
</dbReference>
<evidence type="ECO:0000256" key="1">
    <source>
        <dbReference type="ARBA" id="ARBA00022527"/>
    </source>
</evidence>
<dbReference type="EMBL" id="POUA01000388">
    <property type="protein sequence ID" value="PZG29076.1"/>
    <property type="molecule type" value="Genomic_DNA"/>
</dbReference>
<dbReference type="InterPro" id="IPR003594">
    <property type="entry name" value="HATPase_dom"/>
</dbReference>
<evidence type="ECO:0000259" key="2">
    <source>
        <dbReference type="Pfam" id="PF13581"/>
    </source>
</evidence>
<name>A0A2W2EWV0_9ACTN</name>
<dbReference type="PANTHER" id="PTHR35526:SF3">
    <property type="entry name" value="ANTI-SIGMA-F FACTOR RSBW"/>
    <property type="match status" value="1"/>
</dbReference>
<dbReference type="PANTHER" id="PTHR35526">
    <property type="entry name" value="ANTI-SIGMA-F FACTOR RSBW-RELATED"/>
    <property type="match status" value="1"/>
</dbReference>
<dbReference type="SUPFAM" id="SSF55874">
    <property type="entry name" value="ATPase domain of HSP90 chaperone/DNA topoisomerase II/histidine kinase"/>
    <property type="match status" value="1"/>
</dbReference>
<keyword evidence="4" id="KW-1185">Reference proteome</keyword>
<keyword evidence="3" id="KW-0067">ATP-binding</keyword>
<dbReference type="AlphaFoldDB" id="A0A2W2EWV0"/>
<dbReference type="CDD" id="cd16936">
    <property type="entry name" value="HATPase_RsbW-like"/>
    <property type="match status" value="1"/>
</dbReference>
<gene>
    <name evidence="3" type="ORF">C1I98_32465</name>
</gene>
<sequence length="129" mass="13492">MEHTLGTVTLPGTHRAVAVGRHWAAALLEADGRKGNDDALLVLDELAANAVTHTRSGTTGGRFVVALVEAGEDGVRIEVTDEGADTVPAPRHDHTDALSGRGLQIVAALAADWGIRTAGEGRMVWALLR</sequence>
<dbReference type="InterPro" id="IPR050267">
    <property type="entry name" value="Anti-sigma-factor_SerPK"/>
</dbReference>
<evidence type="ECO:0000313" key="3">
    <source>
        <dbReference type="EMBL" id="PZG29076.1"/>
    </source>
</evidence>
<accession>A0A2W2EWV0</accession>
<feature type="domain" description="Histidine kinase/HSP90-like ATPase" evidence="2">
    <location>
        <begin position="14"/>
        <end position="126"/>
    </location>
</feature>
<dbReference type="GO" id="GO:0004674">
    <property type="term" value="F:protein serine/threonine kinase activity"/>
    <property type="evidence" value="ECO:0007669"/>
    <property type="project" value="UniProtKB-KW"/>
</dbReference>
<dbReference type="Pfam" id="PF13581">
    <property type="entry name" value="HATPase_c_2"/>
    <property type="match status" value="1"/>
</dbReference>
<protein>
    <submittedName>
        <fullName evidence="3">ATP-binding protein</fullName>
    </submittedName>
</protein>
<keyword evidence="1" id="KW-0418">Kinase</keyword>
<evidence type="ECO:0000313" key="4">
    <source>
        <dbReference type="Proteomes" id="UP000248544"/>
    </source>
</evidence>
<comment type="caution">
    <text evidence="3">The sequence shown here is derived from an EMBL/GenBank/DDBJ whole genome shotgun (WGS) entry which is preliminary data.</text>
</comment>